<protein>
    <submittedName>
        <fullName evidence="1">Uncharacterized protein</fullName>
    </submittedName>
</protein>
<reference evidence="1 2" key="1">
    <citation type="submission" date="2024-10" db="EMBL/GenBank/DDBJ databases">
        <title>Updated reference genomes for cyclostephanoid diatoms.</title>
        <authorList>
            <person name="Roberts W.R."/>
            <person name="Alverson A.J."/>
        </authorList>
    </citation>
    <scope>NUCLEOTIDE SEQUENCE [LARGE SCALE GENOMIC DNA]</scope>
    <source>
        <strain evidence="1 2">AJA010-31</strain>
    </source>
</reference>
<dbReference type="Proteomes" id="UP001530400">
    <property type="component" value="Unassembled WGS sequence"/>
</dbReference>
<comment type="caution">
    <text evidence="1">The sequence shown here is derived from an EMBL/GenBank/DDBJ whole genome shotgun (WGS) entry which is preliminary data.</text>
</comment>
<keyword evidence="2" id="KW-1185">Reference proteome</keyword>
<proteinExistence type="predicted"/>
<name>A0ABD3MM59_9STRA</name>
<sequence length="547" mass="60901">MSETALGKRKASDNATNEEDVPFKLIPDVCWHLVAEFAVPPDVYNLCLCSKIFFRQVSTEGAVAARDKAKKTSRGTLPAAAAASPTIQHLLSCGFSMPHLSDQTEDQLNSLLLKHPKRDGNSSKKAASAAKPVKSDSSLKLGDSSSALATSLLRSSLLCSLERVLKQSQSGITLQSAMTMGELPDGSAIIAGSTIVQACLGQVWKGSYSTPPDVDIFCSAKAAPQVRSWLVDQAKCMFIGFKDYAVHSPEDATLSYTVDTNIHHVEHWGPLVNNYLAARGDSYDREAFTDEIEAKIADGIDLVELKKSEYYKDITTYGENCQKNYVDFKWRNGMHFELLGLDTKNKTYHVKPAKGDLPFDFDGEGNADLVVSKVNTNAYDLLNDFDLTICKASFNGNHFKIPNPHQTFAGKSTYDPTRRAIINSYMKHYKRTCNEYSRHAYENCANASATIQTVQKEVPNAPFYRYVDLAKRLPDRYNPNAERWDFDGGTFYDPKVQAKYGAPAQFHNWTCVLLRRLEKYQDRGIEVIDPPTVREDVRAFELTSWGG</sequence>
<evidence type="ECO:0000313" key="1">
    <source>
        <dbReference type="EMBL" id="KAL3765003.1"/>
    </source>
</evidence>
<evidence type="ECO:0000313" key="2">
    <source>
        <dbReference type="Proteomes" id="UP001530400"/>
    </source>
</evidence>
<organism evidence="1 2">
    <name type="scientific">Cyclotella atomus</name>
    <dbReference type="NCBI Taxonomy" id="382360"/>
    <lineage>
        <taxon>Eukaryota</taxon>
        <taxon>Sar</taxon>
        <taxon>Stramenopiles</taxon>
        <taxon>Ochrophyta</taxon>
        <taxon>Bacillariophyta</taxon>
        <taxon>Coscinodiscophyceae</taxon>
        <taxon>Thalassiosirophycidae</taxon>
        <taxon>Stephanodiscales</taxon>
        <taxon>Stephanodiscaceae</taxon>
        <taxon>Cyclotella</taxon>
    </lineage>
</organism>
<gene>
    <name evidence="1" type="ORF">ACHAWO_001965</name>
</gene>
<accession>A0ABD3MM59</accession>
<dbReference type="AlphaFoldDB" id="A0ABD3MM59"/>
<dbReference type="EMBL" id="JALLPJ020001409">
    <property type="protein sequence ID" value="KAL3765003.1"/>
    <property type="molecule type" value="Genomic_DNA"/>
</dbReference>